<evidence type="ECO:0000313" key="1">
    <source>
        <dbReference type="EMBL" id="SBW02436.1"/>
    </source>
</evidence>
<proteinExistence type="predicted"/>
<dbReference type="AlphaFoldDB" id="A0A212JSL7"/>
<organism evidence="1">
    <name type="scientific">uncultured Dysgonomonas sp</name>
    <dbReference type="NCBI Taxonomy" id="206096"/>
    <lineage>
        <taxon>Bacteria</taxon>
        <taxon>Pseudomonadati</taxon>
        <taxon>Bacteroidota</taxon>
        <taxon>Bacteroidia</taxon>
        <taxon>Bacteroidales</taxon>
        <taxon>Dysgonomonadaceae</taxon>
        <taxon>Dysgonomonas</taxon>
        <taxon>environmental samples</taxon>
    </lineage>
</organism>
<accession>A0A212JSL7</accession>
<name>A0A212JSL7_9BACT</name>
<gene>
    <name evidence="1" type="ORF">KL86DYS1_30301</name>
</gene>
<reference evidence="1" key="1">
    <citation type="submission" date="2016-04" db="EMBL/GenBank/DDBJ databases">
        <authorList>
            <person name="Evans L.H."/>
            <person name="Alamgir A."/>
            <person name="Owens N."/>
            <person name="Weber N.D."/>
            <person name="Virtaneva K."/>
            <person name="Barbian K."/>
            <person name="Babar A."/>
            <person name="Rosenke K."/>
        </authorList>
    </citation>
    <scope>NUCLEOTIDE SEQUENCE</scope>
    <source>
        <strain evidence="1">86-1</strain>
    </source>
</reference>
<protein>
    <submittedName>
        <fullName evidence="1">Uncharacterized protein</fullName>
    </submittedName>
</protein>
<dbReference type="EMBL" id="FLUM01000003">
    <property type="protein sequence ID" value="SBW02436.1"/>
    <property type="molecule type" value="Genomic_DNA"/>
</dbReference>
<sequence length="47" mass="4754">MQGLAYEGVSGCALVPQAGYPHGADGVERDGAIARLSLSADKPIVGR</sequence>